<evidence type="ECO:0000313" key="2">
    <source>
        <dbReference type="Proteomes" id="UP001621714"/>
    </source>
</evidence>
<keyword evidence="2" id="KW-1185">Reference proteome</keyword>
<reference evidence="1 2" key="1">
    <citation type="submission" date="2024-02" db="EMBL/GenBank/DDBJ databases">
        <title>Marinospirillum sp. MEB 164 isolated from Lonar lake sediment.</title>
        <authorList>
            <person name="Joshi A."/>
            <person name="Thite S."/>
        </authorList>
    </citation>
    <scope>NUCLEOTIDE SEQUENCE [LARGE SCALE GENOMIC DNA]</scope>
    <source>
        <strain evidence="1 2">MEB164</strain>
    </source>
</reference>
<protein>
    <submittedName>
        <fullName evidence="1">DUF945 family protein</fullName>
    </submittedName>
</protein>
<evidence type="ECO:0000313" key="1">
    <source>
        <dbReference type="EMBL" id="MFK7159724.1"/>
    </source>
</evidence>
<gene>
    <name evidence="1" type="ORF">V6U78_01555</name>
</gene>
<name>A0ABW8PV10_9GAMM</name>
<proteinExistence type="predicted"/>
<dbReference type="Proteomes" id="UP001621714">
    <property type="component" value="Unassembled WGS sequence"/>
</dbReference>
<dbReference type="EMBL" id="JBANFI010000001">
    <property type="protein sequence ID" value="MFK7159724.1"/>
    <property type="molecule type" value="Genomic_DNA"/>
</dbReference>
<organism evidence="1 2">
    <name type="scientific">Marinospirillum alkalitolerans</name>
    <dbReference type="NCBI Taxonomy" id="3123374"/>
    <lineage>
        <taxon>Bacteria</taxon>
        <taxon>Pseudomonadati</taxon>
        <taxon>Pseudomonadota</taxon>
        <taxon>Gammaproteobacteria</taxon>
        <taxon>Oceanospirillales</taxon>
        <taxon>Oceanospirillaceae</taxon>
        <taxon>Marinospirillum</taxon>
    </lineage>
</organism>
<accession>A0ABW8PV10</accession>
<sequence>MKKYLAIGGAALVVLGGVTLKTGSTYEAESRRALELALSDPTLELVSHQVDSGFFGSQEALVLAMDLGYGDRLLLRSTSQARYFPGWASFKGGMEIEIEEEYGKITSINDFLNQPAFPYQGTANWRGAQLSFDIPDIDINEEGIEIALRDLNLEMRYRFGGETKLELGIGAIDIAEARSEDGLRLRHLSAVAEQEGEYPWVRSSLTLDLESLDFVEQSGWNSTSLSLAGLTLQQQMSLTPAALDYAITMSQDTFSMNDVFMLNDFALEMHTENIPGEPAANLLDIFVNEIRGEEKSADAVNMMRYVTELLAASPALVVDQMRFQMDMMGEEISENLFARLGFNGEGLEPALVESVLFDMGPRHQRYENEEAFFARLQLRAELQELSASLLNGMMLPIPTDYLVDEGPQVFLLENGEFTLNGQPLSL</sequence>
<dbReference type="RefSeq" id="WP_405336493.1">
    <property type="nucleotide sequence ID" value="NZ_JBANFI010000001.1"/>
</dbReference>
<comment type="caution">
    <text evidence="1">The sequence shown here is derived from an EMBL/GenBank/DDBJ whole genome shotgun (WGS) entry which is preliminary data.</text>
</comment>